<dbReference type="AlphaFoldDB" id="A0A3Q9JH99"/>
<keyword evidence="8 11" id="KW-0764">Sulfate transport</keyword>
<dbReference type="KEGG" id="emo:DM558_01570"/>
<evidence type="ECO:0000256" key="4">
    <source>
        <dbReference type="ARBA" id="ARBA00022519"/>
    </source>
</evidence>
<sequence>MHSTNKNAIDYLIQGYHLIFQAGVKKFVIIPMIANIVIMSLLIAWFFSKLSVFIDMGMQYVPDWLQWLSYIISALLLIMLSIMFCYFFSAITNIIAAPFNGLLAEHVEAHLTGEPAPETTAMDLIRDVPRIMKREFQKIVYYLAWAVPLFILYWVPVIGQTVVPVVWFIFTAWMINVQYADYAFDNHKVGFKEMKIALRRDAVGNCFFGAVISLFTMFPILNLIIMPIAVCGATAKWVDVYRKEFHRAPMNQK</sequence>
<comment type="similarity">
    <text evidence="11">Belongs to the CysZ family.</text>
</comment>
<dbReference type="GO" id="GO:0005886">
    <property type="term" value="C:plasma membrane"/>
    <property type="evidence" value="ECO:0007669"/>
    <property type="project" value="UniProtKB-SubCell"/>
</dbReference>
<keyword evidence="9 11" id="KW-0472">Membrane</keyword>
<dbReference type="InterPro" id="IPR059112">
    <property type="entry name" value="CysZ/EI24"/>
</dbReference>
<comment type="subcellular location">
    <subcellularLocation>
        <location evidence="11">Cell inner membrane</location>
        <topology evidence="11">Multi-pass membrane protein</topology>
    </subcellularLocation>
    <subcellularLocation>
        <location evidence="1">Membrane</location>
        <topology evidence="1">Multi-pass membrane protein</topology>
    </subcellularLocation>
</comment>
<dbReference type="GO" id="GO:0009675">
    <property type="term" value="F:high-affinity sulfate:proton symporter activity"/>
    <property type="evidence" value="ECO:0007669"/>
    <property type="project" value="TreeGrafter"/>
</dbReference>
<keyword evidence="5 11" id="KW-0028">Amino-acid biosynthesis</keyword>
<evidence type="ECO:0000256" key="3">
    <source>
        <dbReference type="ARBA" id="ARBA00022475"/>
    </source>
</evidence>
<evidence type="ECO:0000256" key="7">
    <source>
        <dbReference type="ARBA" id="ARBA00022989"/>
    </source>
</evidence>
<feature type="transmembrane region" description="Helical" evidence="11">
    <location>
        <begin position="139"/>
        <end position="159"/>
    </location>
</feature>
<dbReference type="GO" id="GO:0019344">
    <property type="term" value="P:cysteine biosynthetic process"/>
    <property type="evidence" value="ECO:0007669"/>
    <property type="project" value="UniProtKB-UniRule"/>
</dbReference>
<keyword evidence="4 11" id="KW-0997">Cell inner membrane</keyword>
<dbReference type="NCBIfam" id="NF003433">
    <property type="entry name" value="PRK04949.1"/>
    <property type="match status" value="1"/>
</dbReference>
<keyword evidence="6 11" id="KW-0812">Transmembrane</keyword>
<reference evidence="13" key="1">
    <citation type="submission" date="2018-06" db="EMBL/GenBank/DDBJ databases">
        <title>Complete genome of Pseudomonas insecticola strain QZS01.</title>
        <authorList>
            <person name="Wang J."/>
            <person name="Su Q."/>
        </authorList>
    </citation>
    <scope>NUCLEOTIDE SEQUENCE [LARGE SCALE GENOMIC DNA]</scope>
    <source>
        <strain evidence="13">QZS01</strain>
    </source>
</reference>
<keyword evidence="3 11" id="KW-1003">Cell membrane</keyword>
<protein>
    <recommendedName>
        <fullName evidence="11">Sulfate transporter CysZ</fullName>
    </recommendedName>
</protein>
<dbReference type="PANTHER" id="PTHR37468">
    <property type="entry name" value="SULFATE TRANSPORTER CYSZ"/>
    <property type="match status" value="1"/>
</dbReference>
<dbReference type="GO" id="GO:0000103">
    <property type="term" value="P:sulfate assimilation"/>
    <property type="evidence" value="ECO:0007669"/>
    <property type="project" value="InterPro"/>
</dbReference>
<dbReference type="InterPro" id="IPR050480">
    <property type="entry name" value="CysZ-like"/>
</dbReference>
<evidence type="ECO:0000313" key="13">
    <source>
        <dbReference type="Proteomes" id="UP000273143"/>
    </source>
</evidence>
<dbReference type="InterPro" id="IPR022985">
    <property type="entry name" value="Sulfate_CysZ"/>
</dbReference>
<gene>
    <name evidence="11 12" type="primary">cysZ</name>
    <name evidence="12" type="ORF">DM558_01570</name>
</gene>
<evidence type="ECO:0000256" key="9">
    <source>
        <dbReference type="ARBA" id="ARBA00023136"/>
    </source>
</evidence>
<keyword evidence="2 11" id="KW-0813">Transport</keyword>
<dbReference type="Proteomes" id="UP000273143">
    <property type="component" value="Chromosome"/>
</dbReference>
<comment type="function">
    <text evidence="11">High affinity, high specificity proton-dependent sulfate transporter, which mediates sulfate uptake. Provides the sulfur source for the cysteine synthesis pathway.</text>
</comment>
<feature type="transmembrane region" description="Helical" evidence="11">
    <location>
        <begin position="67"/>
        <end position="88"/>
    </location>
</feature>
<evidence type="ECO:0000256" key="10">
    <source>
        <dbReference type="ARBA" id="ARBA00023192"/>
    </source>
</evidence>
<keyword evidence="13" id="KW-1185">Reference proteome</keyword>
<evidence type="ECO:0000256" key="2">
    <source>
        <dbReference type="ARBA" id="ARBA00022448"/>
    </source>
</evidence>
<proteinExistence type="inferred from homology"/>
<feature type="transmembrane region" description="Helical" evidence="11">
    <location>
        <begin position="27"/>
        <end position="47"/>
    </location>
</feature>
<dbReference type="PANTHER" id="PTHR37468:SF1">
    <property type="entry name" value="SULFATE TRANSPORTER CYSZ"/>
    <property type="match status" value="1"/>
</dbReference>
<keyword evidence="10 11" id="KW-0198">Cysteine biosynthesis</keyword>
<dbReference type="RefSeq" id="WP_127161744.1">
    <property type="nucleotide sequence ID" value="NZ_CP029822.1"/>
</dbReference>
<feature type="transmembrane region" description="Helical" evidence="11">
    <location>
        <begin position="165"/>
        <end position="184"/>
    </location>
</feature>
<evidence type="ECO:0000256" key="8">
    <source>
        <dbReference type="ARBA" id="ARBA00023032"/>
    </source>
</evidence>
<name>A0A3Q9JH99_9GAMM</name>
<organism evidence="12 13">
    <name type="scientific">Entomomonas moraniae</name>
    <dbReference type="NCBI Taxonomy" id="2213226"/>
    <lineage>
        <taxon>Bacteria</taxon>
        <taxon>Pseudomonadati</taxon>
        <taxon>Pseudomonadota</taxon>
        <taxon>Gammaproteobacteria</taxon>
        <taxon>Pseudomonadales</taxon>
        <taxon>Pseudomonadaceae</taxon>
        <taxon>Entomomonas</taxon>
    </lineage>
</organism>
<keyword evidence="7 11" id="KW-1133">Transmembrane helix</keyword>
<dbReference type="HAMAP" id="MF_00468">
    <property type="entry name" value="CysZ"/>
    <property type="match status" value="1"/>
</dbReference>
<dbReference type="Pfam" id="PF07264">
    <property type="entry name" value="EI24"/>
    <property type="match status" value="1"/>
</dbReference>
<evidence type="ECO:0000256" key="11">
    <source>
        <dbReference type="HAMAP-Rule" id="MF_00468"/>
    </source>
</evidence>
<accession>A0A3Q9JH99</accession>
<dbReference type="EMBL" id="CP029822">
    <property type="protein sequence ID" value="AZS49544.1"/>
    <property type="molecule type" value="Genomic_DNA"/>
</dbReference>
<evidence type="ECO:0000313" key="12">
    <source>
        <dbReference type="EMBL" id="AZS49544.1"/>
    </source>
</evidence>
<feature type="transmembrane region" description="Helical" evidence="11">
    <location>
        <begin position="205"/>
        <end position="230"/>
    </location>
</feature>
<evidence type="ECO:0000256" key="6">
    <source>
        <dbReference type="ARBA" id="ARBA00022692"/>
    </source>
</evidence>
<evidence type="ECO:0000256" key="1">
    <source>
        <dbReference type="ARBA" id="ARBA00004141"/>
    </source>
</evidence>
<evidence type="ECO:0000256" key="5">
    <source>
        <dbReference type="ARBA" id="ARBA00022605"/>
    </source>
</evidence>